<dbReference type="STRING" id="6669.E9GY78"/>
<keyword evidence="2" id="KW-1133">Transmembrane helix</keyword>
<dbReference type="HOGENOM" id="CLU_1300806_0_0_1"/>
<evidence type="ECO:0000256" key="2">
    <source>
        <dbReference type="SAM" id="Phobius"/>
    </source>
</evidence>
<dbReference type="SUPFAM" id="SSF117281">
    <property type="entry name" value="Kelch motif"/>
    <property type="match status" value="1"/>
</dbReference>
<dbReference type="Gene3D" id="2.120.10.80">
    <property type="entry name" value="Kelch-type beta propeller"/>
    <property type="match status" value="1"/>
</dbReference>
<keyword evidence="2" id="KW-0472">Membrane</keyword>
<keyword evidence="1" id="KW-0880">Kelch repeat</keyword>
<feature type="transmembrane region" description="Helical" evidence="2">
    <location>
        <begin position="20"/>
        <end position="39"/>
    </location>
</feature>
<dbReference type="Proteomes" id="UP000000305">
    <property type="component" value="Unassembled WGS sequence"/>
</dbReference>
<sequence>MDTGSKENSGDDPLNIPSRVSSTLVLLFLAIYCYAYVVGGHDVEKYDPRGRDDATELSSAESCNPNTNTCQSHIGNELKKEWRRTCRGQWTAIRSKSIEVYDPEQNQWRLCVTMNYRRLGSGVVLVKCLKTKLTCDYQKRIPVACSRITYLINAESKTRTYKKPRITYLINAESKTREKGKVYSKTSTVLFFLEVACAANGAATTGYQSYED</sequence>
<dbReference type="InterPro" id="IPR015915">
    <property type="entry name" value="Kelch-typ_b-propeller"/>
</dbReference>
<dbReference type="KEGG" id="dpx:DAPPUDRAFT_250267"/>
<dbReference type="InParanoid" id="E9GY78"/>
<dbReference type="EMBL" id="GL732574">
    <property type="protein sequence ID" value="EFX75555.1"/>
    <property type="molecule type" value="Genomic_DNA"/>
</dbReference>
<dbReference type="InterPro" id="IPR006652">
    <property type="entry name" value="Kelch_1"/>
</dbReference>
<accession>E9GY78</accession>
<evidence type="ECO:0000313" key="4">
    <source>
        <dbReference type="Proteomes" id="UP000000305"/>
    </source>
</evidence>
<protein>
    <submittedName>
        <fullName evidence="3">Uncharacterized protein</fullName>
    </submittedName>
</protein>
<evidence type="ECO:0000256" key="1">
    <source>
        <dbReference type="ARBA" id="ARBA00022441"/>
    </source>
</evidence>
<dbReference type="AlphaFoldDB" id="E9GY78"/>
<reference evidence="3 4" key="1">
    <citation type="journal article" date="2011" name="Science">
        <title>The ecoresponsive genome of Daphnia pulex.</title>
        <authorList>
            <person name="Colbourne J.K."/>
            <person name="Pfrender M.E."/>
            <person name="Gilbert D."/>
            <person name="Thomas W.K."/>
            <person name="Tucker A."/>
            <person name="Oakley T.H."/>
            <person name="Tokishita S."/>
            <person name="Aerts A."/>
            <person name="Arnold G.J."/>
            <person name="Basu M.K."/>
            <person name="Bauer D.J."/>
            <person name="Caceres C.E."/>
            <person name="Carmel L."/>
            <person name="Casola C."/>
            <person name="Choi J.H."/>
            <person name="Detter J.C."/>
            <person name="Dong Q."/>
            <person name="Dusheyko S."/>
            <person name="Eads B.D."/>
            <person name="Frohlich T."/>
            <person name="Geiler-Samerotte K.A."/>
            <person name="Gerlach D."/>
            <person name="Hatcher P."/>
            <person name="Jogdeo S."/>
            <person name="Krijgsveld J."/>
            <person name="Kriventseva E.V."/>
            <person name="Kultz D."/>
            <person name="Laforsch C."/>
            <person name="Lindquist E."/>
            <person name="Lopez J."/>
            <person name="Manak J.R."/>
            <person name="Muller J."/>
            <person name="Pangilinan J."/>
            <person name="Patwardhan R.P."/>
            <person name="Pitluck S."/>
            <person name="Pritham E.J."/>
            <person name="Rechtsteiner A."/>
            <person name="Rho M."/>
            <person name="Rogozin I.B."/>
            <person name="Sakarya O."/>
            <person name="Salamov A."/>
            <person name="Schaack S."/>
            <person name="Shapiro H."/>
            <person name="Shiga Y."/>
            <person name="Skalitzky C."/>
            <person name="Smith Z."/>
            <person name="Souvorov A."/>
            <person name="Sung W."/>
            <person name="Tang Z."/>
            <person name="Tsuchiya D."/>
            <person name="Tu H."/>
            <person name="Vos H."/>
            <person name="Wang M."/>
            <person name="Wolf Y.I."/>
            <person name="Yamagata H."/>
            <person name="Yamada T."/>
            <person name="Ye Y."/>
            <person name="Shaw J.R."/>
            <person name="Andrews J."/>
            <person name="Crease T.J."/>
            <person name="Tang H."/>
            <person name="Lucas S.M."/>
            <person name="Robertson H.M."/>
            <person name="Bork P."/>
            <person name="Koonin E.V."/>
            <person name="Zdobnov E.M."/>
            <person name="Grigoriev I.V."/>
            <person name="Lynch M."/>
            <person name="Boore J.L."/>
        </authorList>
    </citation>
    <scope>NUCLEOTIDE SEQUENCE [LARGE SCALE GENOMIC DNA]</scope>
</reference>
<dbReference type="OrthoDB" id="45365at2759"/>
<keyword evidence="4" id="KW-1185">Reference proteome</keyword>
<dbReference type="Pfam" id="PF01344">
    <property type="entry name" value="Kelch_1"/>
    <property type="match status" value="1"/>
</dbReference>
<gene>
    <name evidence="3" type="ORF">DAPPUDRAFT_250267</name>
</gene>
<evidence type="ECO:0000313" key="3">
    <source>
        <dbReference type="EMBL" id="EFX75555.1"/>
    </source>
</evidence>
<keyword evidence="2" id="KW-0812">Transmembrane</keyword>
<dbReference type="eggNOG" id="KOG4441">
    <property type="taxonomic scope" value="Eukaryota"/>
</dbReference>
<organism evidence="3 4">
    <name type="scientific">Daphnia pulex</name>
    <name type="common">Water flea</name>
    <dbReference type="NCBI Taxonomy" id="6669"/>
    <lineage>
        <taxon>Eukaryota</taxon>
        <taxon>Metazoa</taxon>
        <taxon>Ecdysozoa</taxon>
        <taxon>Arthropoda</taxon>
        <taxon>Crustacea</taxon>
        <taxon>Branchiopoda</taxon>
        <taxon>Diplostraca</taxon>
        <taxon>Cladocera</taxon>
        <taxon>Anomopoda</taxon>
        <taxon>Daphniidae</taxon>
        <taxon>Daphnia</taxon>
    </lineage>
</organism>
<name>E9GY78_DAPPU</name>
<proteinExistence type="predicted"/>